<dbReference type="GO" id="GO:0009401">
    <property type="term" value="P:phosphoenolpyruvate-dependent sugar phosphotransferase system"/>
    <property type="evidence" value="ECO:0007669"/>
    <property type="project" value="InterPro"/>
</dbReference>
<dbReference type="OrthoDB" id="9799827at2"/>
<evidence type="ECO:0000313" key="3">
    <source>
        <dbReference type="EMBL" id="AMK54873.1"/>
    </source>
</evidence>
<evidence type="ECO:0000256" key="1">
    <source>
        <dbReference type="ARBA" id="ARBA00022679"/>
    </source>
</evidence>
<evidence type="ECO:0000313" key="4">
    <source>
        <dbReference type="Proteomes" id="UP000069771"/>
    </source>
</evidence>
<protein>
    <recommendedName>
        <fullName evidence="2">PTS EIIA type-4 domain-containing protein</fullName>
    </recommendedName>
</protein>
<dbReference type="STRING" id="1702221.AALO17_17390"/>
<dbReference type="GeneID" id="78478394"/>
<organism evidence="3 4">
    <name type="scientific">Faecalibaculum rodentium</name>
    <dbReference type="NCBI Taxonomy" id="1702221"/>
    <lineage>
        <taxon>Bacteria</taxon>
        <taxon>Bacillati</taxon>
        <taxon>Bacillota</taxon>
        <taxon>Erysipelotrichia</taxon>
        <taxon>Erysipelotrichales</taxon>
        <taxon>Erysipelotrichaceae</taxon>
        <taxon>Faecalibaculum</taxon>
    </lineage>
</organism>
<dbReference type="InterPro" id="IPR004701">
    <property type="entry name" value="PTS_EIIA_man-typ"/>
</dbReference>
<feature type="domain" description="PTS EIIA type-4" evidence="2">
    <location>
        <begin position="1"/>
        <end position="120"/>
    </location>
</feature>
<dbReference type="GO" id="GO:0016740">
    <property type="term" value="F:transferase activity"/>
    <property type="evidence" value="ECO:0007669"/>
    <property type="project" value="UniProtKB-KW"/>
</dbReference>
<dbReference type="KEGG" id="fro:AALO17_17390"/>
<dbReference type="AlphaFoldDB" id="A0A140DW46"/>
<dbReference type="PANTHER" id="PTHR33799">
    <property type="entry name" value="PTS PERMEASE-RELATED-RELATED"/>
    <property type="match status" value="1"/>
</dbReference>
<dbReference type="RefSeq" id="WP_067557839.1">
    <property type="nucleotide sequence ID" value="NZ_CALFTW010000042.1"/>
</dbReference>
<proteinExistence type="predicted"/>
<dbReference type="SUPFAM" id="SSF53062">
    <property type="entry name" value="PTS system fructose IIA component-like"/>
    <property type="match status" value="1"/>
</dbReference>
<dbReference type="PROSITE" id="PS51096">
    <property type="entry name" value="PTS_EIIA_TYPE_4"/>
    <property type="match status" value="1"/>
</dbReference>
<dbReference type="InterPro" id="IPR036662">
    <property type="entry name" value="PTS_EIIA_man-typ_sf"/>
</dbReference>
<dbReference type="Gene3D" id="3.40.50.510">
    <property type="entry name" value="Phosphotransferase system, mannose-type IIA component"/>
    <property type="match status" value="1"/>
</dbReference>
<keyword evidence="1" id="KW-0808">Transferase</keyword>
<name>A0A140DW46_9FIRM</name>
<gene>
    <name evidence="3" type="ORF">AALO17_17390</name>
</gene>
<sequence length="129" mass="13687">MIRVVLTGHGTWASGAKAGLDMVAGERDCLQAVDFDGDTNSLTLRLKEVLDGTDPVFVFCDLAGGTPFQVAALTCRGRDNAWILAGASQPMLLEILPMLESGQDPADLMQTAMRAGHDGIRLLSLTGQK</sequence>
<evidence type="ECO:0000259" key="2">
    <source>
        <dbReference type="PROSITE" id="PS51096"/>
    </source>
</evidence>
<dbReference type="GO" id="GO:0016020">
    <property type="term" value="C:membrane"/>
    <property type="evidence" value="ECO:0007669"/>
    <property type="project" value="InterPro"/>
</dbReference>
<keyword evidence="4" id="KW-1185">Reference proteome</keyword>
<dbReference type="Pfam" id="PF03610">
    <property type="entry name" value="EIIA-man"/>
    <property type="match status" value="1"/>
</dbReference>
<dbReference type="PANTHER" id="PTHR33799:SF1">
    <property type="entry name" value="PTS SYSTEM MANNOSE-SPECIFIC EIIAB COMPONENT-RELATED"/>
    <property type="match status" value="1"/>
</dbReference>
<accession>A0A140DW46</accession>
<dbReference type="EMBL" id="CP011391">
    <property type="protein sequence ID" value="AMK54873.1"/>
    <property type="molecule type" value="Genomic_DNA"/>
</dbReference>
<dbReference type="Proteomes" id="UP000069771">
    <property type="component" value="Chromosome"/>
</dbReference>
<dbReference type="InterPro" id="IPR051471">
    <property type="entry name" value="Bacterial_PTS_sugar_comp"/>
</dbReference>
<reference evidence="3 4" key="1">
    <citation type="journal article" date="2016" name="Gut Pathog.">
        <title>Whole genome sequencing of "Faecalibaculum rodentium" ALO17, isolated from C57BL/6J laboratory mouse feces.</title>
        <authorList>
            <person name="Lim S."/>
            <person name="Chang D.H."/>
            <person name="Ahn S."/>
            <person name="Kim B.C."/>
        </authorList>
    </citation>
    <scope>NUCLEOTIDE SEQUENCE [LARGE SCALE GENOMIC DNA]</scope>
    <source>
        <strain evidence="3 4">Alo17</strain>
    </source>
</reference>